<dbReference type="RefSeq" id="WP_134737898.1">
    <property type="nucleotide sequence ID" value="NZ_SOZE01000002.1"/>
</dbReference>
<evidence type="ECO:0000256" key="1">
    <source>
        <dbReference type="SAM" id="Phobius"/>
    </source>
</evidence>
<comment type="caution">
    <text evidence="2">The sequence shown here is derived from an EMBL/GenBank/DDBJ whole genome shotgun (WGS) entry which is preliminary data.</text>
</comment>
<gene>
    <name evidence="2" type="ORF">E2R66_02860</name>
</gene>
<feature type="transmembrane region" description="Helical" evidence="1">
    <location>
        <begin position="5"/>
        <end position="22"/>
    </location>
</feature>
<organism evidence="2 3">
    <name type="scientific">Mucilaginibacter psychrotolerans</name>
    <dbReference type="NCBI Taxonomy" id="1524096"/>
    <lineage>
        <taxon>Bacteria</taxon>
        <taxon>Pseudomonadati</taxon>
        <taxon>Bacteroidota</taxon>
        <taxon>Sphingobacteriia</taxon>
        <taxon>Sphingobacteriales</taxon>
        <taxon>Sphingobacteriaceae</taxon>
        <taxon>Mucilaginibacter</taxon>
    </lineage>
</organism>
<feature type="transmembrane region" description="Helical" evidence="1">
    <location>
        <begin position="28"/>
        <end position="45"/>
    </location>
</feature>
<dbReference type="Proteomes" id="UP000297540">
    <property type="component" value="Unassembled WGS sequence"/>
</dbReference>
<keyword evidence="1" id="KW-0472">Membrane</keyword>
<sequence length="60" mass="7189">MLKSVYFLLKLMALILAIVQYLKMKPTVHAYWLPYVLLIAIYVCYDERVGRHQSLQFVRK</sequence>
<name>A0A4Y8SNT9_9SPHI</name>
<keyword evidence="1" id="KW-0812">Transmembrane</keyword>
<reference evidence="2 3" key="1">
    <citation type="journal article" date="2017" name="Int. J. Syst. Evol. Microbiol.">
        <title>Mucilaginibacterpsychrotolerans sp. nov., isolated from peatlands.</title>
        <authorList>
            <person name="Deng Y."/>
            <person name="Shen L."/>
            <person name="Xu B."/>
            <person name="Liu Y."/>
            <person name="Gu Z."/>
            <person name="Liu H."/>
            <person name="Zhou Y."/>
        </authorList>
    </citation>
    <scope>NUCLEOTIDE SEQUENCE [LARGE SCALE GENOMIC DNA]</scope>
    <source>
        <strain evidence="2 3">NH7-4</strain>
    </source>
</reference>
<dbReference type="AlphaFoldDB" id="A0A4Y8SNT9"/>
<accession>A0A4Y8SNT9</accession>
<proteinExistence type="predicted"/>
<dbReference type="EMBL" id="SOZE01000002">
    <property type="protein sequence ID" value="TFF40207.1"/>
    <property type="molecule type" value="Genomic_DNA"/>
</dbReference>
<evidence type="ECO:0000313" key="2">
    <source>
        <dbReference type="EMBL" id="TFF40207.1"/>
    </source>
</evidence>
<protein>
    <submittedName>
        <fullName evidence="2">Uncharacterized protein</fullName>
    </submittedName>
</protein>
<evidence type="ECO:0000313" key="3">
    <source>
        <dbReference type="Proteomes" id="UP000297540"/>
    </source>
</evidence>
<keyword evidence="1" id="KW-1133">Transmembrane helix</keyword>
<keyword evidence="3" id="KW-1185">Reference proteome</keyword>